<keyword evidence="2 5" id="KW-0853">WD repeat</keyword>
<dbReference type="GO" id="GO:0003677">
    <property type="term" value="F:DNA binding"/>
    <property type="evidence" value="ECO:0007669"/>
    <property type="project" value="UniProtKB-UniRule"/>
</dbReference>
<dbReference type="CDD" id="cd21993">
    <property type="entry name" value="HMG-box_WDHD1"/>
    <property type="match status" value="1"/>
</dbReference>
<feature type="repeat" description="WD" evidence="5">
    <location>
        <begin position="125"/>
        <end position="166"/>
    </location>
</feature>
<dbReference type="SUPFAM" id="SSF50978">
    <property type="entry name" value="WD40 repeat-like"/>
    <property type="match status" value="1"/>
</dbReference>
<dbReference type="Pfam" id="PF24815">
    <property type="entry name" value="HMG_WDHD1"/>
    <property type="match status" value="1"/>
</dbReference>
<feature type="DNA-binding region" description="HMG box" evidence="6">
    <location>
        <begin position="963"/>
        <end position="1032"/>
    </location>
</feature>
<dbReference type="InterPro" id="IPR001680">
    <property type="entry name" value="WD40_rpt"/>
</dbReference>
<feature type="compositionally biased region" description="Basic and acidic residues" evidence="7">
    <location>
        <begin position="945"/>
        <end position="959"/>
    </location>
</feature>
<organism evidence="9 10">
    <name type="scientific">Stichopus japonicus</name>
    <name type="common">Sea cucumber</name>
    <dbReference type="NCBI Taxonomy" id="307972"/>
    <lineage>
        <taxon>Eukaryota</taxon>
        <taxon>Metazoa</taxon>
        <taxon>Echinodermata</taxon>
        <taxon>Eleutherozoa</taxon>
        <taxon>Echinozoa</taxon>
        <taxon>Holothuroidea</taxon>
        <taxon>Aspidochirotacea</taxon>
        <taxon>Aspidochirotida</taxon>
        <taxon>Stichopodidae</taxon>
        <taxon>Apostichopus</taxon>
    </lineage>
</organism>
<dbReference type="PROSITE" id="PS50294">
    <property type="entry name" value="WD_REPEATS_REGION"/>
    <property type="match status" value="1"/>
</dbReference>
<dbReference type="InterPro" id="IPR048591">
    <property type="entry name" value="WDHD1/CFT4_hel"/>
</dbReference>
<feature type="compositionally biased region" description="Acidic residues" evidence="7">
    <location>
        <begin position="345"/>
        <end position="359"/>
    </location>
</feature>
<feature type="compositionally biased region" description="Acidic residues" evidence="7">
    <location>
        <begin position="789"/>
        <end position="798"/>
    </location>
</feature>
<evidence type="ECO:0000256" key="6">
    <source>
        <dbReference type="PROSITE-ProRule" id="PRU00267"/>
    </source>
</evidence>
<dbReference type="PROSITE" id="PS50118">
    <property type="entry name" value="HMG_BOX_2"/>
    <property type="match status" value="1"/>
</dbReference>
<feature type="compositionally biased region" description="Basic residues" evidence="7">
    <location>
        <begin position="845"/>
        <end position="857"/>
    </location>
</feature>
<keyword evidence="4 6" id="KW-0539">Nucleus</keyword>
<feature type="region of interest" description="Disordered" evidence="7">
    <location>
        <begin position="784"/>
        <end position="971"/>
    </location>
</feature>
<dbReference type="InterPro" id="IPR022100">
    <property type="entry name" value="WDHD1/CFT4_beta-prop_2nd"/>
</dbReference>
<protein>
    <recommendedName>
        <fullName evidence="8">HMG box domain-containing protein</fullName>
    </recommendedName>
</protein>
<feature type="compositionally biased region" description="Polar residues" evidence="7">
    <location>
        <begin position="369"/>
        <end position="393"/>
    </location>
</feature>
<feature type="domain" description="HMG box" evidence="8">
    <location>
        <begin position="963"/>
        <end position="1032"/>
    </location>
</feature>
<dbReference type="SUPFAM" id="SSF47095">
    <property type="entry name" value="HMG-box"/>
    <property type="match status" value="1"/>
</dbReference>
<feature type="compositionally biased region" description="Acidic residues" evidence="7">
    <location>
        <begin position="814"/>
        <end position="838"/>
    </location>
</feature>
<gene>
    <name evidence="9" type="ORF">BSL78_19414</name>
</gene>
<evidence type="ECO:0000313" key="9">
    <source>
        <dbReference type="EMBL" id="PIK43737.1"/>
    </source>
</evidence>
<dbReference type="GO" id="GO:0006261">
    <property type="term" value="P:DNA-templated DNA replication"/>
    <property type="evidence" value="ECO:0007669"/>
    <property type="project" value="InterPro"/>
</dbReference>
<dbReference type="EMBL" id="MRZV01000829">
    <property type="protein sequence ID" value="PIK43737.1"/>
    <property type="molecule type" value="Genomic_DNA"/>
</dbReference>
<dbReference type="InterPro" id="IPR015943">
    <property type="entry name" value="WD40/YVTN_repeat-like_dom_sf"/>
</dbReference>
<dbReference type="AlphaFoldDB" id="A0A2G8K6U0"/>
<dbReference type="PROSITE" id="PS00678">
    <property type="entry name" value="WD_REPEATS_1"/>
    <property type="match status" value="1"/>
</dbReference>
<feature type="region of interest" description="Disordered" evidence="7">
    <location>
        <begin position="341"/>
        <end position="415"/>
    </location>
</feature>
<dbReference type="InterPro" id="IPR036322">
    <property type="entry name" value="WD40_repeat_dom_sf"/>
</dbReference>
<comment type="subcellular location">
    <subcellularLocation>
        <location evidence="1">Nucleus</location>
    </subcellularLocation>
</comment>
<dbReference type="Proteomes" id="UP000230750">
    <property type="component" value="Unassembled WGS sequence"/>
</dbReference>
<dbReference type="SMART" id="SM00398">
    <property type="entry name" value="HMG"/>
    <property type="match status" value="1"/>
</dbReference>
<keyword evidence="6" id="KW-0238">DNA-binding</keyword>
<dbReference type="SMART" id="SM00320">
    <property type="entry name" value="WD40"/>
    <property type="match status" value="6"/>
</dbReference>
<dbReference type="GO" id="GO:0000278">
    <property type="term" value="P:mitotic cell cycle"/>
    <property type="evidence" value="ECO:0007669"/>
    <property type="project" value="TreeGrafter"/>
</dbReference>
<accession>A0A2G8K6U0</accession>
<reference evidence="9 10" key="1">
    <citation type="journal article" date="2017" name="PLoS Biol.">
        <title>The sea cucumber genome provides insights into morphological evolution and visceral regeneration.</title>
        <authorList>
            <person name="Zhang X."/>
            <person name="Sun L."/>
            <person name="Yuan J."/>
            <person name="Sun Y."/>
            <person name="Gao Y."/>
            <person name="Zhang L."/>
            <person name="Li S."/>
            <person name="Dai H."/>
            <person name="Hamel J.F."/>
            <person name="Liu C."/>
            <person name="Yu Y."/>
            <person name="Liu S."/>
            <person name="Lin W."/>
            <person name="Guo K."/>
            <person name="Jin S."/>
            <person name="Xu P."/>
            <person name="Storey K.B."/>
            <person name="Huan P."/>
            <person name="Zhang T."/>
            <person name="Zhou Y."/>
            <person name="Zhang J."/>
            <person name="Lin C."/>
            <person name="Li X."/>
            <person name="Xing L."/>
            <person name="Huo D."/>
            <person name="Sun M."/>
            <person name="Wang L."/>
            <person name="Mercier A."/>
            <person name="Li F."/>
            <person name="Yang H."/>
            <person name="Xiang J."/>
        </authorList>
    </citation>
    <scope>NUCLEOTIDE SEQUENCE [LARGE SCALE GENOMIC DNA]</scope>
    <source>
        <strain evidence="9">Shaxun</strain>
        <tissue evidence="9">Muscle</tissue>
    </source>
</reference>
<dbReference type="PANTHER" id="PTHR19932:SF10">
    <property type="entry name" value="WD REPEAT AND HMG-BOX DNA-BINDING PROTEIN 1"/>
    <property type="match status" value="1"/>
</dbReference>
<name>A0A2G8K6U0_STIJA</name>
<comment type="caution">
    <text evidence="9">The sequence shown here is derived from an EMBL/GenBank/DDBJ whole genome shotgun (WGS) entry which is preliminary data.</text>
</comment>
<dbReference type="Pfam" id="PF24817">
    <property type="entry name" value="WD40_WDHD1_1st"/>
    <property type="match status" value="1"/>
</dbReference>
<dbReference type="PANTHER" id="PTHR19932">
    <property type="entry name" value="WD REPEAT AND HMG-BOX DNA BINDING PROTEIN"/>
    <property type="match status" value="1"/>
</dbReference>
<dbReference type="Gene3D" id="1.10.30.10">
    <property type="entry name" value="High mobility group box domain"/>
    <property type="match status" value="1"/>
</dbReference>
<proteinExistence type="predicted"/>
<dbReference type="Pfam" id="PF12341">
    <property type="entry name" value="Mcl1_mid"/>
    <property type="match status" value="1"/>
</dbReference>
<keyword evidence="10" id="KW-1185">Reference proteome</keyword>
<dbReference type="InterPro" id="IPR009071">
    <property type="entry name" value="HMG_box_dom"/>
</dbReference>
<dbReference type="InterPro" id="IPR036910">
    <property type="entry name" value="HMG_box_dom_sf"/>
</dbReference>
<dbReference type="OrthoDB" id="427368at2759"/>
<dbReference type="GO" id="GO:0043596">
    <property type="term" value="C:nuclear replication fork"/>
    <property type="evidence" value="ECO:0007669"/>
    <property type="project" value="TreeGrafter"/>
</dbReference>
<keyword evidence="3" id="KW-0677">Repeat</keyword>
<feature type="compositionally biased region" description="Basic and acidic residues" evidence="7">
    <location>
        <begin position="1023"/>
        <end position="1036"/>
    </location>
</feature>
<dbReference type="STRING" id="307972.A0A2G8K6U0"/>
<dbReference type="InterPro" id="IPR055339">
    <property type="entry name" value="HMG-box_WDHD1"/>
</dbReference>
<evidence type="ECO:0000259" key="8">
    <source>
        <dbReference type="PROSITE" id="PS50118"/>
    </source>
</evidence>
<dbReference type="PROSITE" id="PS50082">
    <property type="entry name" value="WD_REPEATS_2"/>
    <property type="match status" value="1"/>
</dbReference>
<evidence type="ECO:0000256" key="2">
    <source>
        <dbReference type="ARBA" id="ARBA00022574"/>
    </source>
</evidence>
<evidence type="ECO:0000256" key="3">
    <source>
        <dbReference type="ARBA" id="ARBA00022737"/>
    </source>
</evidence>
<dbReference type="InterPro" id="IPR019775">
    <property type="entry name" value="WD40_repeat_CS"/>
</dbReference>
<evidence type="ECO:0000256" key="4">
    <source>
        <dbReference type="ARBA" id="ARBA00023242"/>
    </source>
</evidence>
<dbReference type="Pfam" id="PF20946">
    <property type="entry name" value="Ctf4_C"/>
    <property type="match status" value="1"/>
</dbReference>
<feature type="compositionally biased region" description="Basic and acidic residues" evidence="7">
    <location>
        <begin position="869"/>
        <end position="886"/>
    </location>
</feature>
<dbReference type="Gene3D" id="2.130.10.10">
    <property type="entry name" value="YVTN repeat-like/Quinoprotein amine dehydrogenase"/>
    <property type="match status" value="2"/>
</dbReference>
<dbReference type="GO" id="GO:0006281">
    <property type="term" value="P:DNA repair"/>
    <property type="evidence" value="ECO:0007669"/>
    <property type="project" value="TreeGrafter"/>
</dbReference>
<dbReference type="GO" id="GO:0003682">
    <property type="term" value="F:chromatin binding"/>
    <property type="evidence" value="ECO:0007669"/>
    <property type="project" value="TreeGrafter"/>
</dbReference>
<sequence>MQMFHCSGHTEVCYNRSGTTFYSCGEDGGIRIWKHLEDEDHQTLEIGETVRSLRVLGNKVFAGTESNTVQSYLLPDGSPDGILCRFTAPVTHIDLSEDGKKLVAGAGDFAIKVVDLQDTSDQVILQAHSAPILSVAIDPLTEFVASTSCDGSLKIWNISEKSWEKSIVLFPKCSDISLSKTLARIAWKPKDGQLLAIPLEREIQLYERDSWDVLFTLKIEEETLGVTSVVSWCPDGVHLASITSVGFINVWNTSSKKCIKSFKERKDLPLRCVVWNPKTGTSLAFTNNLGQIGILDQVLDGSDQQTKSKPESKETKEDFTDLFDDMADDDLLDAVTQAERKLQEGSDEDMDEDMNLDPDADLRRKDKSLSNLLITDDTSQDGSNIADDTSASVVTEPKSLPPLVTGPKPTPLQKPFIPSSTPVHLSSRFMKWNMVGVIRCYDTDEESSIDVEFHDTSVHHSLHFDNQLNHNMADVNSQAVLLATEGDEDTPSQIRCQYFASWDTQKEWSISMPKDEVVKALALGKDFLAVGTNKRHVRIFTLSGIQKDLFCLPGPVVTMAADEQKMIIVYHQGPGLPGDQCLGFQLYQLSKKAKAVVVDSRLPLSAKSTLTWLGFTVEGTAASVDSNGIVRLYNQQSSAWISVANTKSHAKGKSDHHWIIGMQESPAQIRCVSCKGSTFPPTLPRPTPILLPFQLPLCDLEADKGQLEEMYLREKLMAGTNTAGQDTLMKMFALSCRAEREVRAADVCKMMTTQHAWTLAIKYASRSRKMLLAEKLSEMAAELLRADSSEEEDEDEDDTWQRRRKDPRRRERSDMEEDDHQEEEEEEEDEDADQDDDMPEMKPIPTKHRPLVMKPKQKPSLIPLTPVSSEKRNPFKKSASEAAKETQEEESPTLGGANVFDNMKKRQSNNTDGQKNKKNQKKDKTPPSLRGTKKAQMTLSSMGGKKQEKPSSEGTKSEPKSASQKPASAFQLWFEENKSTIAAEHPEVESETEIFKLAIQKWREVDTETKQKWNHIASNQGSKETEEKDDTSKHESPAAGTTTDKKRKREEDDKENNNNNEKKLKAKNVFAKSGGGSLNKSTINKLANFARD</sequence>
<evidence type="ECO:0000256" key="1">
    <source>
        <dbReference type="ARBA" id="ARBA00004123"/>
    </source>
</evidence>
<feature type="region of interest" description="Disordered" evidence="7">
    <location>
        <begin position="1009"/>
        <end position="1092"/>
    </location>
</feature>
<dbReference type="InterPro" id="IPR057646">
    <property type="entry name" value="WD40_WDHD1_1st"/>
</dbReference>
<evidence type="ECO:0000313" key="10">
    <source>
        <dbReference type="Proteomes" id="UP000230750"/>
    </source>
</evidence>
<evidence type="ECO:0000256" key="7">
    <source>
        <dbReference type="SAM" id="MobiDB-lite"/>
    </source>
</evidence>
<evidence type="ECO:0000256" key="5">
    <source>
        <dbReference type="PROSITE-ProRule" id="PRU00221"/>
    </source>
</evidence>